<evidence type="ECO:0000313" key="8">
    <source>
        <dbReference type="Proteomes" id="UP000318297"/>
    </source>
</evidence>
<dbReference type="SUPFAM" id="SSF56176">
    <property type="entry name" value="FAD-binding/transporter-associated domain-like"/>
    <property type="match status" value="1"/>
</dbReference>
<dbReference type="Gene3D" id="3.30.465.10">
    <property type="match status" value="1"/>
</dbReference>
<evidence type="ECO:0000256" key="5">
    <source>
        <dbReference type="SAM" id="MobiDB-lite"/>
    </source>
</evidence>
<comment type="caution">
    <text evidence="7">The sequence shown here is derived from an EMBL/GenBank/DDBJ whole genome shotgun (WGS) entry which is preliminary data.</text>
</comment>
<dbReference type="InterPro" id="IPR016166">
    <property type="entry name" value="FAD-bd_PCMH"/>
</dbReference>
<keyword evidence="4" id="KW-0560">Oxidoreductase</keyword>
<dbReference type="GO" id="GO:0071949">
    <property type="term" value="F:FAD binding"/>
    <property type="evidence" value="ECO:0007669"/>
    <property type="project" value="InterPro"/>
</dbReference>
<proteinExistence type="predicted"/>
<keyword evidence="3" id="KW-0274">FAD</keyword>
<evidence type="ECO:0000256" key="1">
    <source>
        <dbReference type="ARBA" id="ARBA00001974"/>
    </source>
</evidence>
<evidence type="ECO:0000256" key="4">
    <source>
        <dbReference type="ARBA" id="ARBA00023002"/>
    </source>
</evidence>
<dbReference type="InterPro" id="IPR036318">
    <property type="entry name" value="FAD-bd_PCMH-like_sf"/>
</dbReference>
<gene>
    <name evidence="7" type="ORF">BKA23_1145</name>
</gene>
<dbReference type="InterPro" id="IPR016164">
    <property type="entry name" value="FAD-linked_Oxase-like_C"/>
</dbReference>
<name>A0A561E9Q2_9MICO</name>
<dbReference type="Pfam" id="PF02913">
    <property type="entry name" value="FAD-oxidase_C"/>
    <property type="match status" value="1"/>
</dbReference>
<keyword evidence="8" id="KW-1185">Reference proteome</keyword>
<protein>
    <submittedName>
        <fullName evidence="7">Glycolate oxidase</fullName>
    </submittedName>
</protein>
<dbReference type="InterPro" id="IPR006094">
    <property type="entry name" value="Oxid_FAD_bind_N"/>
</dbReference>
<dbReference type="RefSeq" id="WP_145226283.1">
    <property type="nucleotide sequence ID" value="NZ_VIVQ01000001.1"/>
</dbReference>
<feature type="region of interest" description="Disordered" evidence="5">
    <location>
        <begin position="471"/>
        <end position="493"/>
    </location>
</feature>
<dbReference type="InterPro" id="IPR004113">
    <property type="entry name" value="FAD-bd_oxidored_4_C"/>
</dbReference>
<feature type="domain" description="FAD-binding PCMH-type" evidence="6">
    <location>
        <begin position="42"/>
        <end position="220"/>
    </location>
</feature>
<dbReference type="Gene3D" id="3.30.70.2740">
    <property type="match status" value="1"/>
</dbReference>
<dbReference type="AlphaFoldDB" id="A0A561E9Q2"/>
<dbReference type="Proteomes" id="UP000318297">
    <property type="component" value="Unassembled WGS sequence"/>
</dbReference>
<dbReference type="PANTHER" id="PTHR42934">
    <property type="entry name" value="GLYCOLATE OXIDASE SUBUNIT GLCD"/>
    <property type="match status" value="1"/>
</dbReference>
<evidence type="ECO:0000259" key="6">
    <source>
        <dbReference type="PROSITE" id="PS51387"/>
    </source>
</evidence>
<dbReference type="OrthoDB" id="9811557at2"/>
<dbReference type="InterPro" id="IPR016169">
    <property type="entry name" value="FAD-bd_PCMH_sub2"/>
</dbReference>
<evidence type="ECO:0000256" key="3">
    <source>
        <dbReference type="ARBA" id="ARBA00022827"/>
    </source>
</evidence>
<comment type="cofactor">
    <cofactor evidence="1">
        <name>FAD</name>
        <dbReference type="ChEBI" id="CHEBI:57692"/>
    </cofactor>
</comment>
<sequence>MSDASGSIAAVTERLRSTLPSDAVITDPTRRAAYDCDGLLHYRVTPAVVVLARDTDQVQAAVQACMTHGLPFVARGSGTGLSGGALPHADGVLIVMSGFREIREVSARDQRAVVDPGVINLQISQRTRPDGYYFAPDPSSQQICTIGGNVAENSGGAHCLKYGFTAAHVLSLDVVTPDGDRFAFGTRAPDAPGYDVLGAFVGSEGTLGIATSATVRLLRTPETVQTFLAGFADTDAAGAAVSAIIGAGIVPAAIEMMDALAIEAAEAAVACNYPAGAGAVLVVELDGPGAEVDSELAAAEQHCREHGAFEIRIAADDQERQAIWRGRKSAFAAVGRISPDYIVQDGVIPRTALPEVLRRMKQLADDGGVRVANVFHAGDGNLHPLVLFDDAVPGQADAAEETSGAIIDLCLEHGGSITGEHGVGSDKAKHMPKMFTEDDLDTMQRIRCAFDPTGISNPGKVFPTPRLCGEVPRRHSASDDSRTPTTTAGVEIF</sequence>
<dbReference type="Gene3D" id="3.30.70.2190">
    <property type="match status" value="1"/>
</dbReference>
<dbReference type="PROSITE" id="PS51387">
    <property type="entry name" value="FAD_PCMH"/>
    <property type="match status" value="1"/>
</dbReference>
<evidence type="ECO:0000313" key="7">
    <source>
        <dbReference type="EMBL" id="TWE12342.1"/>
    </source>
</evidence>
<dbReference type="SUPFAM" id="SSF55103">
    <property type="entry name" value="FAD-linked oxidases, C-terminal domain"/>
    <property type="match status" value="1"/>
</dbReference>
<dbReference type="InterPro" id="IPR016167">
    <property type="entry name" value="FAD-bd_PCMH_sub1"/>
</dbReference>
<accession>A0A561E9Q2</accession>
<reference evidence="7 8" key="1">
    <citation type="submission" date="2019-06" db="EMBL/GenBank/DDBJ databases">
        <title>Sequencing the genomes of 1000 actinobacteria strains.</title>
        <authorList>
            <person name="Klenk H.-P."/>
        </authorList>
    </citation>
    <scope>NUCLEOTIDE SEQUENCE [LARGE SCALE GENOMIC DNA]</scope>
    <source>
        <strain evidence="7 8">DSM 19560</strain>
    </source>
</reference>
<dbReference type="Gene3D" id="3.30.43.10">
    <property type="entry name" value="Uridine Diphospho-n-acetylenolpyruvylglucosamine Reductase, domain 2"/>
    <property type="match status" value="1"/>
</dbReference>
<feature type="compositionally biased region" description="Basic and acidic residues" evidence="5">
    <location>
        <begin position="471"/>
        <end position="482"/>
    </location>
</feature>
<dbReference type="PANTHER" id="PTHR42934:SF1">
    <property type="entry name" value="GLYCOLATE OXIDASE SUBUNIT GLCD"/>
    <property type="match status" value="1"/>
</dbReference>
<keyword evidence="2" id="KW-0285">Flavoprotein</keyword>
<evidence type="ECO:0000256" key="2">
    <source>
        <dbReference type="ARBA" id="ARBA00022630"/>
    </source>
</evidence>
<dbReference type="Pfam" id="PF01565">
    <property type="entry name" value="FAD_binding_4"/>
    <property type="match status" value="1"/>
</dbReference>
<dbReference type="InterPro" id="IPR016171">
    <property type="entry name" value="Vanillyl_alc_oxidase_C-sub2"/>
</dbReference>
<dbReference type="Gene3D" id="1.10.45.10">
    <property type="entry name" value="Vanillyl-alcohol Oxidase, Chain A, domain 4"/>
    <property type="match status" value="1"/>
</dbReference>
<dbReference type="GO" id="GO:0016491">
    <property type="term" value="F:oxidoreductase activity"/>
    <property type="evidence" value="ECO:0007669"/>
    <property type="project" value="UniProtKB-KW"/>
</dbReference>
<organism evidence="7 8">
    <name type="scientific">Rudaeicoccus suwonensis</name>
    <dbReference type="NCBI Taxonomy" id="657409"/>
    <lineage>
        <taxon>Bacteria</taxon>
        <taxon>Bacillati</taxon>
        <taxon>Actinomycetota</taxon>
        <taxon>Actinomycetes</taxon>
        <taxon>Micrococcales</taxon>
        <taxon>Dermacoccaceae</taxon>
        <taxon>Rudaeicoccus</taxon>
    </lineage>
</organism>
<feature type="compositionally biased region" description="Polar residues" evidence="5">
    <location>
        <begin position="483"/>
        <end position="493"/>
    </location>
</feature>
<dbReference type="InterPro" id="IPR051914">
    <property type="entry name" value="FAD-linked_OxidoTrans_Type4"/>
</dbReference>
<dbReference type="EMBL" id="VIVQ01000001">
    <property type="protein sequence ID" value="TWE12342.1"/>
    <property type="molecule type" value="Genomic_DNA"/>
</dbReference>